<organism evidence="2 3">
    <name type="scientific">Orbus hercynius</name>
    <dbReference type="NCBI Taxonomy" id="593135"/>
    <lineage>
        <taxon>Bacteria</taxon>
        <taxon>Pseudomonadati</taxon>
        <taxon>Pseudomonadota</taxon>
        <taxon>Gammaproteobacteria</taxon>
        <taxon>Orbales</taxon>
        <taxon>Orbaceae</taxon>
        <taxon>Orbus</taxon>
    </lineage>
</organism>
<dbReference type="OrthoDB" id="6554800at2"/>
<dbReference type="SUPFAM" id="SSF53300">
    <property type="entry name" value="vWA-like"/>
    <property type="match status" value="1"/>
</dbReference>
<keyword evidence="1" id="KW-1133">Transmembrane helix</keyword>
<gene>
    <name evidence="2" type="ORF">DES39_1104</name>
</gene>
<evidence type="ECO:0000313" key="3">
    <source>
        <dbReference type="Proteomes" id="UP000278542"/>
    </source>
</evidence>
<sequence length="644" mass="72296">MHKNKIISKINTSLSFWQNNAGNFMICFAIMLPTIFIVIAFSINYAQTMRMKALISEASNEGSLAIVAINNKNQTDEDFFTNQKMALGYINYYLNKRIDQTENNANISVEYVNDKREYYLTYNNEFRDLITDSRLFNTDESTIISNHSTVYGNTRKIDIPTSTDVFFIADFSGSATCEFNSANCNSYSQAISDSNRLAMMKSAITEIVSSYASNTGFHFALIPYDIGVMTHDDSRKNLAGGDTYQCSVMYKLKPPYDSIDYQFWANKNINYARWSNLKANGGISNYATFDYVGNYANAVFYNLDLAYYLYYAKIIGPALGANTDIELLNRGLCQKSHAQNSPNYANYMYSCGADNDDYPLAAKNWQLINEQYGAIVQLYDYMFSDNYDTHYSFANTQTVDIKGTIDSLYSGIKQNTLTFTRPIAPPLGNFSPFMGMCQAPLFSNHILTENLATMSKPQVYKQAAQNLKSFKSAPYLIPLGESVTDNEHFIETIKNSHWQPGGGTDTISALLRTVPVAAKGNSFNKILIIITDGQDDSGADKLRDSFLDAGVCDAITSGLTSQVNEAKGYIKKASQSAVIHYIKIDPNAQDITTDAQYEAVYGKWYTKCMNRNKDYLHVATDYQALTSIVNQMMISETGHFIIKQ</sequence>
<dbReference type="AlphaFoldDB" id="A0A495RKZ2"/>
<dbReference type="Gene3D" id="3.40.50.410">
    <property type="entry name" value="von Willebrand factor, type A domain"/>
    <property type="match status" value="1"/>
</dbReference>
<comment type="caution">
    <text evidence="2">The sequence shown here is derived from an EMBL/GenBank/DDBJ whole genome shotgun (WGS) entry which is preliminary data.</text>
</comment>
<evidence type="ECO:0000313" key="2">
    <source>
        <dbReference type="EMBL" id="RKS87856.1"/>
    </source>
</evidence>
<keyword evidence="1" id="KW-0812">Transmembrane</keyword>
<reference evidence="2 3" key="1">
    <citation type="submission" date="2018-10" db="EMBL/GenBank/DDBJ databases">
        <title>Genomic Encyclopedia of Type Strains, Phase IV (KMG-IV): sequencing the most valuable type-strain genomes for metagenomic binning, comparative biology and taxonomic classification.</title>
        <authorList>
            <person name="Goeker M."/>
        </authorList>
    </citation>
    <scope>NUCLEOTIDE SEQUENCE [LARGE SCALE GENOMIC DNA]</scope>
    <source>
        <strain evidence="2 3">DSM 22228</strain>
    </source>
</reference>
<dbReference type="Proteomes" id="UP000278542">
    <property type="component" value="Unassembled WGS sequence"/>
</dbReference>
<dbReference type="InterPro" id="IPR036465">
    <property type="entry name" value="vWFA_dom_sf"/>
</dbReference>
<evidence type="ECO:0000256" key="1">
    <source>
        <dbReference type="SAM" id="Phobius"/>
    </source>
</evidence>
<keyword evidence="3" id="KW-1185">Reference proteome</keyword>
<feature type="transmembrane region" description="Helical" evidence="1">
    <location>
        <begin position="21"/>
        <end position="43"/>
    </location>
</feature>
<name>A0A495RKZ2_9GAMM</name>
<accession>A0A495RKZ2</accession>
<protein>
    <submittedName>
        <fullName evidence="2">Tight adherence protein G</fullName>
    </submittedName>
</protein>
<keyword evidence="1" id="KW-0472">Membrane</keyword>
<proteinExistence type="predicted"/>
<dbReference type="EMBL" id="RBWY01000001">
    <property type="protein sequence ID" value="RKS87856.1"/>
    <property type="molecule type" value="Genomic_DNA"/>
</dbReference>
<dbReference type="RefSeq" id="WP_121144725.1">
    <property type="nucleotide sequence ID" value="NZ_RBWY01000001.1"/>
</dbReference>